<accession>A0ABU5F3J4</accession>
<dbReference type="EMBL" id="JAXBLV010000178">
    <property type="protein sequence ID" value="MDY3560486.1"/>
    <property type="molecule type" value="Genomic_DNA"/>
</dbReference>
<dbReference type="InterPro" id="IPR011990">
    <property type="entry name" value="TPR-like_helical_dom_sf"/>
</dbReference>
<dbReference type="Gene3D" id="1.25.40.10">
    <property type="entry name" value="Tetratricopeptide repeat domain"/>
    <property type="match status" value="1"/>
</dbReference>
<evidence type="ECO:0000313" key="2">
    <source>
        <dbReference type="Proteomes" id="UP001272242"/>
    </source>
</evidence>
<name>A0ABU5F3J4_9BACT</name>
<reference evidence="2" key="1">
    <citation type="journal article" date="2023" name="Mar. Drugs">
        <title>Gemmata algarum, a Novel Planctomycete Isolated from an Algal Mat, Displays Antimicrobial Activity.</title>
        <authorList>
            <person name="Kumar G."/>
            <person name="Kallscheuer N."/>
            <person name="Kashif M."/>
            <person name="Ahamad S."/>
            <person name="Jagadeeshwari U."/>
            <person name="Pannikurungottu S."/>
            <person name="Haufschild T."/>
            <person name="Kabuu M."/>
            <person name="Sasikala C."/>
            <person name="Jogler C."/>
            <person name="Ramana C."/>
        </authorList>
    </citation>
    <scope>NUCLEOTIDE SEQUENCE [LARGE SCALE GENOMIC DNA]</scope>
    <source>
        <strain evidence="2">JC673</strain>
    </source>
</reference>
<dbReference type="RefSeq" id="WP_320687045.1">
    <property type="nucleotide sequence ID" value="NZ_JAXBLV010000178.1"/>
</dbReference>
<gene>
    <name evidence="1" type="ORF">R5W23_001721</name>
</gene>
<evidence type="ECO:0008006" key="3">
    <source>
        <dbReference type="Google" id="ProtNLM"/>
    </source>
</evidence>
<proteinExistence type="predicted"/>
<protein>
    <recommendedName>
        <fullName evidence="3">Tetratricopeptide repeat protein</fullName>
    </recommendedName>
</protein>
<evidence type="ECO:0000313" key="1">
    <source>
        <dbReference type="EMBL" id="MDY3560486.1"/>
    </source>
</evidence>
<comment type="caution">
    <text evidence="1">The sequence shown here is derived from an EMBL/GenBank/DDBJ whole genome shotgun (WGS) entry which is preliminary data.</text>
</comment>
<dbReference type="Proteomes" id="UP001272242">
    <property type="component" value="Unassembled WGS sequence"/>
</dbReference>
<organism evidence="1 2">
    <name type="scientific">Gemmata algarum</name>
    <dbReference type="NCBI Taxonomy" id="2975278"/>
    <lineage>
        <taxon>Bacteria</taxon>
        <taxon>Pseudomonadati</taxon>
        <taxon>Planctomycetota</taxon>
        <taxon>Planctomycetia</taxon>
        <taxon>Gemmatales</taxon>
        <taxon>Gemmataceae</taxon>
        <taxon>Gemmata</taxon>
    </lineage>
</organism>
<keyword evidence="2" id="KW-1185">Reference proteome</keyword>
<dbReference type="SUPFAM" id="SSF48452">
    <property type="entry name" value="TPR-like"/>
    <property type="match status" value="1"/>
</dbReference>
<sequence>MSRTLTLIQTGWESIRATAASGRKTDALAQLDRLLARPDVPADILRDGSKLAAELALDGGRFVVARRHLKTVIALDASDARACYLTGRAWEEDPDGCDRRAMLAYRKATLLDGTNATFRAAFGRAAVRCGKVKCGAREMMAAADQTPGNIEVIRVVVRGLLEANRPSAARKVLERASFLNPGSAELTSLFGRVRFETARQAQRQAEKASEYTRHAQDAQFARDGDRVLLPFVRIAGGIGPKRDDVAVRTDVVSFPRPHFARLRSGKADG</sequence>